<dbReference type="EMBL" id="MH791402">
    <property type="protein sequence ID" value="QAX98658.1"/>
    <property type="molecule type" value="Genomic_DNA"/>
</dbReference>
<reference evidence="2 3" key="1">
    <citation type="submission" date="2018-08" db="EMBL/GenBank/DDBJ databases">
        <title>Segz_1, Complete genome sequences of 3 novel enterobacteria, Pakpunavirus like phages.</title>
        <authorList>
            <person name="Yuan S."/>
            <person name="Ma Y."/>
            <person name="Liu Q."/>
        </authorList>
    </citation>
    <scope>NUCLEOTIDE SEQUENCE [LARGE SCALE GENOMIC DNA]</scope>
</reference>
<protein>
    <recommendedName>
        <fullName evidence="1">HNH nuclease domain-containing protein</fullName>
    </recommendedName>
</protein>
<evidence type="ECO:0000313" key="3">
    <source>
        <dbReference type="Proteomes" id="UP000289360"/>
    </source>
</evidence>
<dbReference type="SUPFAM" id="SSF54060">
    <property type="entry name" value="His-Me finger endonucleases"/>
    <property type="match status" value="1"/>
</dbReference>
<dbReference type="SMART" id="SM00507">
    <property type="entry name" value="HNHc"/>
    <property type="match status" value="1"/>
</dbReference>
<dbReference type="SUPFAM" id="SSF54171">
    <property type="entry name" value="DNA-binding domain"/>
    <property type="match status" value="1"/>
</dbReference>
<keyword evidence="3" id="KW-1185">Reference proteome</keyword>
<proteinExistence type="predicted"/>
<dbReference type="InterPro" id="IPR044925">
    <property type="entry name" value="His-Me_finger_sf"/>
</dbReference>
<name>A0A411BAN5_9CAUD</name>
<feature type="domain" description="HNH nuclease" evidence="1">
    <location>
        <begin position="44"/>
        <end position="92"/>
    </location>
</feature>
<evidence type="ECO:0000259" key="1">
    <source>
        <dbReference type="SMART" id="SM00507"/>
    </source>
</evidence>
<gene>
    <name evidence="2" type="ORF">Segz_8</name>
</gene>
<accession>A0A411BAN5</accession>
<dbReference type="InterPro" id="IPR003615">
    <property type="entry name" value="HNH_nuc"/>
</dbReference>
<dbReference type="Proteomes" id="UP000289360">
    <property type="component" value="Segment"/>
</dbReference>
<evidence type="ECO:0000313" key="2">
    <source>
        <dbReference type="EMBL" id="QAX98658.1"/>
    </source>
</evidence>
<dbReference type="GO" id="GO:0003677">
    <property type="term" value="F:DNA binding"/>
    <property type="evidence" value="ECO:0007669"/>
    <property type="project" value="InterPro"/>
</dbReference>
<organism evidence="2 3">
    <name type="scientific">Salmonella phage Segz_1</name>
    <dbReference type="NCBI Taxonomy" id="2419756"/>
    <lineage>
        <taxon>Viruses</taxon>
        <taxon>Duplodnaviria</taxon>
        <taxon>Heunggongvirae</taxon>
        <taxon>Uroviricota</taxon>
        <taxon>Caudoviricetes</taxon>
        <taxon>Segzyvirus</taxon>
        <taxon>Segzyvirus segz1</taxon>
    </lineage>
</organism>
<sequence length="165" mass="19445">MNWNDVFEYRDGQLYWKIRPANRVKVGDIAGSKNNKGYLLFDFKGKKHPAHRVIWEMHYGTIPDGMEIDHINHIRDDNRIENLRLASHAENTRNMSKHKYNTSGVTGVCWHKHQRKWVAQIMFDGKYTCLGYFVDFDEAVRCRKSAELNLGFHSNHGDLKRNEPE</sequence>
<dbReference type="InterPro" id="IPR016177">
    <property type="entry name" value="DNA-bd_dom_sf"/>
</dbReference>
<dbReference type="Pfam" id="PF13392">
    <property type="entry name" value="HNH_3"/>
    <property type="match status" value="1"/>
</dbReference>
<dbReference type="Gene3D" id="3.90.75.20">
    <property type="match status" value="1"/>
</dbReference>